<feature type="compositionally biased region" description="Acidic residues" evidence="1">
    <location>
        <begin position="64"/>
        <end position="94"/>
    </location>
</feature>
<keyword evidence="3" id="KW-1185">Reference proteome</keyword>
<dbReference type="AlphaFoldDB" id="A0A8H4RT75"/>
<proteinExistence type="predicted"/>
<dbReference type="EMBL" id="JAAMPI010000115">
    <property type="protein sequence ID" value="KAF4635509.1"/>
    <property type="molecule type" value="Genomic_DNA"/>
</dbReference>
<feature type="region of interest" description="Disordered" evidence="1">
    <location>
        <begin position="42"/>
        <end position="98"/>
    </location>
</feature>
<organism evidence="2 3">
    <name type="scientific">Cudoniella acicularis</name>
    <dbReference type="NCBI Taxonomy" id="354080"/>
    <lineage>
        <taxon>Eukaryota</taxon>
        <taxon>Fungi</taxon>
        <taxon>Dikarya</taxon>
        <taxon>Ascomycota</taxon>
        <taxon>Pezizomycotina</taxon>
        <taxon>Leotiomycetes</taxon>
        <taxon>Helotiales</taxon>
        <taxon>Tricladiaceae</taxon>
        <taxon>Cudoniella</taxon>
    </lineage>
</organism>
<name>A0A8H4RT75_9HELO</name>
<evidence type="ECO:0000313" key="3">
    <source>
        <dbReference type="Proteomes" id="UP000566819"/>
    </source>
</evidence>
<reference evidence="2 3" key="1">
    <citation type="submission" date="2020-03" db="EMBL/GenBank/DDBJ databases">
        <title>Draft Genome Sequence of Cudoniella acicularis.</title>
        <authorList>
            <person name="Buettner E."/>
            <person name="Kellner H."/>
        </authorList>
    </citation>
    <scope>NUCLEOTIDE SEQUENCE [LARGE SCALE GENOMIC DNA]</scope>
    <source>
        <strain evidence="2 3">DSM 108380</strain>
    </source>
</reference>
<evidence type="ECO:0000256" key="1">
    <source>
        <dbReference type="SAM" id="MobiDB-lite"/>
    </source>
</evidence>
<feature type="compositionally biased region" description="Basic and acidic residues" evidence="1">
    <location>
        <begin position="46"/>
        <end position="58"/>
    </location>
</feature>
<comment type="caution">
    <text evidence="2">The sequence shown here is derived from an EMBL/GenBank/DDBJ whole genome shotgun (WGS) entry which is preliminary data.</text>
</comment>
<gene>
    <name evidence="2" type="ORF">G7Y89_g2587</name>
</gene>
<sequence>MSFYTTSFDWADDVIDAAENGTLDNTTDTYWWEMSLSSYGSYTDSGKNETTENNRNDDENSVGIDDEGIEDNREGEDDDLENDEENDDDEEDLADSGICMDMDETESTATEVKAFEEVEEDTEVTRPASPKEAFFQSTGVDYLTEALDELCISDSDSNDGVLDSNVLFNNSHFSSSGKNESNNGANGEYVYDEAYEEFRTSLDFGLRYFNKHLCNNAVRDPHEPATTSRPPPCRIYNALVVRNRLSFEDLHLPTTSFTNRMELQSQGVSVHEKHVEWKEKFLYIDPNGKREQRKYFSTPNVLVMCQESTKDFIVPNSWCYDPGEGEA</sequence>
<accession>A0A8H4RT75</accession>
<protein>
    <submittedName>
        <fullName evidence="2">Uncharacterized protein</fullName>
    </submittedName>
</protein>
<dbReference type="Proteomes" id="UP000566819">
    <property type="component" value="Unassembled WGS sequence"/>
</dbReference>
<evidence type="ECO:0000313" key="2">
    <source>
        <dbReference type="EMBL" id="KAF4635509.1"/>
    </source>
</evidence>